<keyword evidence="3" id="KW-1185">Reference proteome</keyword>
<organism evidence="2 3">
    <name type="scientific">Porites lobata</name>
    <dbReference type="NCBI Taxonomy" id="104759"/>
    <lineage>
        <taxon>Eukaryota</taxon>
        <taxon>Metazoa</taxon>
        <taxon>Cnidaria</taxon>
        <taxon>Anthozoa</taxon>
        <taxon>Hexacorallia</taxon>
        <taxon>Scleractinia</taxon>
        <taxon>Fungiina</taxon>
        <taxon>Poritidae</taxon>
        <taxon>Porites</taxon>
    </lineage>
</organism>
<evidence type="ECO:0000256" key="1">
    <source>
        <dbReference type="SAM" id="MobiDB-lite"/>
    </source>
</evidence>
<accession>A0ABN8NJ59</accession>
<dbReference type="Proteomes" id="UP001159405">
    <property type="component" value="Unassembled WGS sequence"/>
</dbReference>
<dbReference type="EMBL" id="CALNXK010000024">
    <property type="protein sequence ID" value="CAH3111567.1"/>
    <property type="molecule type" value="Genomic_DNA"/>
</dbReference>
<reference evidence="2 3" key="1">
    <citation type="submission" date="2022-05" db="EMBL/GenBank/DDBJ databases">
        <authorList>
            <consortium name="Genoscope - CEA"/>
            <person name="William W."/>
        </authorList>
    </citation>
    <scope>NUCLEOTIDE SEQUENCE [LARGE SCALE GENOMIC DNA]</scope>
</reference>
<feature type="compositionally biased region" description="Basic and acidic residues" evidence="1">
    <location>
        <begin position="327"/>
        <end position="354"/>
    </location>
</feature>
<gene>
    <name evidence="2" type="ORF">PLOB_00020469</name>
</gene>
<protein>
    <recommendedName>
        <fullName evidence="4">PD-(D/E)XK endonuclease-like domain-containing protein</fullName>
    </recommendedName>
</protein>
<comment type="caution">
    <text evidence="2">The sequence shown here is derived from an EMBL/GenBank/DDBJ whole genome shotgun (WGS) entry which is preliminary data.</text>
</comment>
<name>A0ABN8NJ59_9CNID</name>
<proteinExistence type="predicted"/>
<evidence type="ECO:0000313" key="2">
    <source>
        <dbReference type="EMBL" id="CAH3111567.1"/>
    </source>
</evidence>
<evidence type="ECO:0008006" key="4">
    <source>
        <dbReference type="Google" id="ProtNLM"/>
    </source>
</evidence>
<feature type="region of interest" description="Disordered" evidence="1">
    <location>
        <begin position="326"/>
        <end position="363"/>
    </location>
</feature>
<evidence type="ECO:0000313" key="3">
    <source>
        <dbReference type="Proteomes" id="UP001159405"/>
    </source>
</evidence>
<sequence>MAAGGYPDDEARILEVLGRLKEDQNELKPRVLTKCNFKEPSTAARLIAPDFREKTVKEKGKVVRDSFRTTIFKLKAELGENFKGKSPQEKGQIIHQNLAERIENGDRSGAEGQLLNEIEEKFRCNFFKAEVSICGYSTKKSKVDFYSGQMDALALYREKDSDLEVLVVDWKSSSNDALKDPKKWWDKATFFKTPLYQSLIYRELLKAHLKENNITARVGVMLVPIPQKRKPDVMPGLCTDFQRMHEVGLLDGINECEWFGEESKCVHTITLPSTLLNLENLDSTYVEESSNVLKREILVKEIIKDDATVEDLCQELGLLQLQLKVSNESHEERSEAEGTGKEKNKDEAKKEKGIFSRFKGKRK</sequence>